<sequence length="136" mass="15466">MMYLKCKTTGQKASPIDERLNQKRGVYDELWDVGRTPTYARQREAGSGGDKKENMLTEVPMVRASVRDVPQIEEGKDSQRLLQISKNITEEMEEPTPRPVGAGQTLQVAVKEEKRISEREQEPSNQIMSIQDESMV</sequence>
<proteinExistence type="predicted"/>
<evidence type="ECO:0000313" key="3">
    <source>
        <dbReference type="Proteomes" id="UP000305948"/>
    </source>
</evidence>
<dbReference type="EMBL" id="ML213518">
    <property type="protein sequence ID" value="TFK48611.1"/>
    <property type="molecule type" value="Genomic_DNA"/>
</dbReference>
<dbReference type="Proteomes" id="UP000305948">
    <property type="component" value="Unassembled WGS sequence"/>
</dbReference>
<reference evidence="2 3" key="1">
    <citation type="journal article" date="2019" name="Nat. Ecol. Evol.">
        <title>Megaphylogeny resolves global patterns of mushroom evolution.</title>
        <authorList>
            <person name="Varga T."/>
            <person name="Krizsan K."/>
            <person name="Foldi C."/>
            <person name="Dima B."/>
            <person name="Sanchez-Garcia M."/>
            <person name="Sanchez-Ramirez S."/>
            <person name="Szollosi G.J."/>
            <person name="Szarkandi J.G."/>
            <person name="Papp V."/>
            <person name="Albert L."/>
            <person name="Andreopoulos W."/>
            <person name="Angelini C."/>
            <person name="Antonin V."/>
            <person name="Barry K.W."/>
            <person name="Bougher N.L."/>
            <person name="Buchanan P."/>
            <person name="Buyck B."/>
            <person name="Bense V."/>
            <person name="Catcheside P."/>
            <person name="Chovatia M."/>
            <person name="Cooper J."/>
            <person name="Damon W."/>
            <person name="Desjardin D."/>
            <person name="Finy P."/>
            <person name="Geml J."/>
            <person name="Haridas S."/>
            <person name="Hughes K."/>
            <person name="Justo A."/>
            <person name="Karasinski D."/>
            <person name="Kautmanova I."/>
            <person name="Kiss B."/>
            <person name="Kocsube S."/>
            <person name="Kotiranta H."/>
            <person name="LaButti K.M."/>
            <person name="Lechner B.E."/>
            <person name="Liimatainen K."/>
            <person name="Lipzen A."/>
            <person name="Lukacs Z."/>
            <person name="Mihaltcheva S."/>
            <person name="Morgado L.N."/>
            <person name="Niskanen T."/>
            <person name="Noordeloos M.E."/>
            <person name="Ohm R.A."/>
            <person name="Ortiz-Santana B."/>
            <person name="Ovrebo C."/>
            <person name="Racz N."/>
            <person name="Riley R."/>
            <person name="Savchenko A."/>
            <person name="Shiryaev A."/>
            <person name="Soop K."/>
            <person name="Spirin V."/>
            <person name="Szebenyi C."/>
            <person name="Tomsovsky M."/>
            <person name="Tulloss R.E."/>
            <person name="Uehling J."/>
            <person name="Grigoriev I.V."/>
            <person name="Vagvolgyi C."/>
            <person name="Papp T."/>
            <person name="Martin F.M."/>
            <person name="Miettinen O."/>
            <person name="Hibbett D.S."/>
            <person name="Nagy L.G."/>
        </authorList>
    </citation>
    <scope>NUCLEOTIDE SEQUENCE [LARGE SCALE GENOMIC DNA]</scope>
    <source>
        <strain evidence="2 3">OMC1185</strain>
    </source>
</reference>
<protein>
    <submittedName>
        <fullName evidence="2">Uncharacterized protein</fullName>
    </submittedName>
</protein>
<feature type="compositionally biased region" description="Polar residues" evidence="1">
    <location>
        <begin position="123"/>
        <end position="136"/>
    </location>
</feature>
<keyword evidence="3" id="KW-1185">Reference proteome</keyword>
<name>A0A5C3N4C4_9AGAM</name>
<evidence type="ECO:0000313" key="2">
    <source>
        <dbReference type="EMBL" id="TFK48611.1"/>
    </source>
</evidence>
<gene>
    <name evidence="2" type="ORF">OE88DRAFT_1663669</name>
</gene>
<organism evidence="2 3">
    <name type="scientific">Heliocybe sulcata</name>
    <dbReference type="NCBI Taxonomy" id="5364"/>
    <lineage>
        <taxon>Eukaryota</taxon>
        <taxon>Fungi</taxon>
        <taxon>Dikarya</taxon>
        <taxon>Basidiomycota</taxon>
        <taxon>Agaricomycotina</taxon>
        <taxon>Agaricomycetes</taxon>
        <taxon>Gloeophyllales</taxon>
        <taxon>Gloeophyllaceae</taxon>
        <taxon>Heliocybe</taxon>
    </lineage>
</organism>
<dbReference type="AlphaFoldDB" id="A0A5C3N4C4"/>
<feature type="compositionally biased region" description="Basic and acidic residues" evidence="1">
    <location>
        <begin position="113"/>
        <end position="122"/>
    </location>
</feature>
<accession>A0A5C3N4C4</accession>
<evidence type="ECO:0000256" key="1">
    <source>
        <dbReference type="SAM" id="MobiDB-lite"/>
    </source>
</evidence>
<feature type="region of interest" description="Disordered" evidence="1">
    <location>
        <begin position="113"/>
        <end position="136"/>
    </location>
</feature>